<dbReference type="AlphaFoldDB" id="A0A2I1HVU2"/>
<dbReference type="GO" id="GO:0006508">
    <property type="term" value="P:proteolysis"/>
    <property type="evidence" value="ECO:0007669"/>
    <property type="project" value="InterPro"/>
</dbReference>
<keyword evidence="2" id="KW-1185">Reference proteome</keyword>
<sequence length="65" mass="7231">MGSGYRIICGSFRLLHLLVETVNRNEEIPDDVATIKYKVKSMIIPYAIVDSGSNLSVITENFANN</sequence>
<evidence type="ECO:0000313" key="2">
    <source>
        <dbReference type="Proteomes" id="UP000234323"/>
    </source>
</evidence>
<accession>A0A2I1HVU2</accession>
<protein>
    <submittedName>
        <fullName evidence="1">Uncharacterized protein</fullName>
    </submittedName>
</protein>
<proteinExistence type="predicted"/>
<name>A0A2I1HVU2_9GLOM</name>
<dbReference type="PROSITE" id="PS00141">
    <property type="entry name" value="ASP_PROTEASE"/>
    <property type="match status" value="1"/>
</dbReference>
<dbReference type="EMBL" id="LLXI01008727">
    <property type="protein sequence ID" value="PKY63012.1"/>
    <property type="molecule type" value="Genomic_DNA"/>
</dbReference>
<dbReference type="Proteomes" id="UP000234323">
    <property type="component" value="Unassembled WGS sequence"/>
</dbReference>
<dbReference type="InterPro" id="IPR001969">
    <property type="entry name" value="Aspartic_peptidase_AS"/>
</dbReference>
<reference evidence="1 2" key="1">
    <citation type="submission" date="2015-10" db="EMBL/GenBank/DDBJ databases">
        <title>Genome analyses suggest a sexual origin of heterokaryosis in a supposedly ancient asexual fungus.</title>
        <authorList>
            <person name="Ropars J."/>
            <person name="Sedzielewska K."/>
            <person name="Noel J."/>
            <person name="Charron P."/>
            <person name="Farinelli L."/>
            <person name="Marton T."/>
            <person name="Kruger M."/>
            <person name="Pelin A."/>
            <person name="Brachmann A."/>
            <person name="Corradi N."/>
        </authorList>
    </citation>
    <scope>NUCLEOTIDE SEQUENCE [LARGE SCALE GENOMIC DNA]</scope>
    <source>
        <strain evidence="1 2">A4</strain>
    </source>
</reference>
<dbReference type="GO" id="GO:0004190">
    <property type="term" value="F:aspartic-type endopeptidase activity"/>
    <property type="evidence" value="ECO:0007669"/>
    <property type="project" value="InterPro"/>
</dbReference>
<gene>
    <name evidence="1" type="ORF">RhiirA4_490693</name>
</gene>
<evidence type="ECO:0000313" key="1">
    <source>
        <dbReference type="EMBL" id="PKY63012.1"/>
    </source>
</evidence>
<organism evidence="1 2">
    <name type="scientific">Rhizophagus irregularis</name>
    <dbReference type="NCBI Taxonomy" id="588596"/>
    <lineage>
        <taxon>Eukaryota</taxon>
        <taxon>Fungi</taxon>
        <taxon>Fungi incertae sedis</taxon>
        <taxon>Mucoromycota</taxon>
        <taxon>Glomeromycotina</taxon>
        <taxon>Glomeromycetes</taxon>
        <taxon>Glomerales</taxon>
        <taxon>Glomeraceae</taxon>
        <taxon>Rhizophagus</taxon>
    </lineage>
</organism>
<comment type="caution">
    <text evidence="1">The sequence shown here is derived from an EMBL/GenBank/DDBJ whole genome shotgun (WGS) entry which is preliminary data.</text>
</comment>